<protein>
    <recommendedName>
        <fullName evidence="8">AP2/ERF domain-containing protein</fullName>
    </recommendedName>
</protein>
<dbReference type="FunFam" id="3.30.730.10:FF:000003">
    <property type="entry name" value="AP2-like ethylene-responsive transcription factor ANT"/>
    <property type="match status" value="1"/>
</dbReference>
<evidence type="ECO:0000256" key="5">
    <source>
        <dbReference type="ARBA" id="ARBA00023163"/>
    </source>
</evidence>
<feature type="domain" description="AP2/ERF" evidence="8">
    <location>
        <begin position="286"/>
        <end position="349"/>
    </location>
</feature>
<evidence type="ECO:0000256" key="4">
    <source>
        <dbReference type="ARBA" id="ARBA00023125"/>
    </source>
</evidence>
<keyword evidence="4" id="KW-0238">DNA-binding</keyword>
<reference evidence="9 10" key="1">
    <citation type="submission" date="2019-06" db="EMBL/GenBank/DDBJ databases">
        <title>A chromosomal-level reference genome of Carpinus fangiana (Coryloideae, Betulaceae).</title>
        <authorList>
            <person name="Yang X."/>
            <person name="Wang Z."/>
            <person name="Zhang L."/>
            <person name="Hao G."/>
            <person name="Liu J."/>
            <person name="Yang Y."/>
        </authorList>
    </citation>
    <scope>NUCLEOTIDE SEQUENCE [LARGE SCALE GENOMIC DNA]</scope>
    <source>
        <strain evidence="9">Cfa_2016G</strain>
        <tissue evidence="9">Leaf</tissue>
    </source>
</reference>
<dbReference type="PROSITE" id="PS51032">
    <property type="entry name" value="AP2_ERF"/>
    <property type="match status" value="2"/>
</dbReference>
<evidence type="ECO:0000259" key="8">
    <source>
        <dbReference type="PROSITE" id="PS51032"/>
    </source>
</evidence>
<evidence type="ECO:0000256" key="2">
    <source>
        <dbReference type="ARBA" id="ARBA00022737"/>
    </source>
</evidence>
<dbReference type="GO" id="GO:0003677">
    <property type="term" value="F:DNA binding"/>
    <property type="evidence" value="ECO:0007669"/>
    <property type="project" value="UniProtKB-KW"/>
</dbReference>
<feature type="compositionally biased region" description="Low complexity" evidence="7">
    <location>
        <begin position="218"/>
        <end position="237"/>
    </location>
</feature>
<sequence length="701" mass="76088">MNWLGFSLSPQELPQQPSDHHHQDDSQNTVSRLDFNSDDISGTDVSGDCFNLTSDSTAPSLNLPPPFGILEAFNRNNHQPQDWNMKGLGMNSSSNYKSISSELSMLMGSSCNSQSLENQQQPKLENFLGRHSFAHHETAAAAYNNTTDYMFNNSSLHLPSDGGGGGSSLHNNSSNIGLSMIKTWLRNQPAPPQPPQPDNKNDGGGGASGGNLTSSAQTLSLSMSTGSQSSSTLPLLSAGGGGGSGGESSSSDNKPPNTTTGVDSQTGAIEAVPRKSIDTFGQRTSIYRGVTRHRWTGRYEAHLWDNSCRREGQTRKGRQGGYDKEEKAARAYDLAALKYWGTTTTTNFPISNYEKELEEMKHMTRQEYVASLRRKSSGFSRGASIYRGVTRHHQHGRWQARIGRVAGNKDLYLGTFSTQEEAAEAYDIAAIKFRGLNAVTNFDMSRYDVKSILESSTLPIGGAAKRLKDVEAQAEMITVDGQRRDHHDTITDGINSYGHQAAAGWPTLAFQQPQQTPYVHYPYGGGGGGGGGQRVWCKQEQDSSDHTSFQDLHQLQLGNTHNFFHQNSVLHNLMGMESAAASMEHSNGGVGYHGNGGYVIPMSTVIGNDGGNNNGFVGQGESDDQVKALGYENHVFQSSTDSYHASRNVYYHLSQQSSPAVVKATAYDQGSTCNTWVPTAVPTVKQYGCTLPWTSNVHSLE</sequence>
<evidence type="ECO:0000313" key="9">
    <source>
        <dbReference type="EMBL" id="KAE8009821.1"/>
    </source>
</evidence>
<dbReference type="EMBL" id="CM017322">
    <property type="protein sequence ID" value="KAE8009821.1"/>
    <property type="molecule type" value="Genomic_DNA"/>
</dbReference>
<dbReference type="SUPFAM" id="SSF54171">
    <property type="entry name" value="DNA-binding domain"/>
    <property type="match status" value="2"/>
</dbReference>
<feature type="compositionally biased region" description="Polar residues" evidence="7">
    <location>
        <begin position="252"/>
        <end position="267"/>
    </location>
</feature>
<evidence type="ECO:0000313" key="10">
    <source>
        <dbReference type="Proteomes" id="UP000327013"/>
    </source>
</evidence>
<feature type="region of interest" description="Disordered" evidence="7">
    <location>
        <begin position="1"/>
        <end position="38"/>
    </location>
</feature>
<keyword evidence="3" id="KW-0805">Transcription regulation</keyword>
<feature type="domain" description="AP2/ERF" evidence="8">
    <location>
        <begin position="385"/>
        <end position="443"/>
    </location>
</feature>
<feature type="region of interest" description="Disordered" evidence="7">
    <location>
        <begin position="186"/>
        <end position="274"/>
    </location>
</feature>
<dbReference type="GO" id="GO:0003700">
    <property type="term" value="F:DNA-binding transcription factor activity"/>
    <property type="evidence" value="ECO:0007669"/>
    <property type="project" value="InterPro"/>
</dbReference>
<name>A0A5N6QRP2_9ROSI</name>
<keyword evidence="6" id="KW-0539">Nucleus</keyword>
<keyword evidence="5" id="KW-0804">Transcription</keyword>
<organism evidence="9 10">
    <name type="scientific">Carpinus fangiana</name>
    <dbReference type="NCBI Taxonomy" id="176857"/>
    <lineage>
        <taxon>Eukaryota</taxon>
        <taxon>Viridiplantae</taxon>
        <taxon>Streptophyta</taxon>
        <taxon>Embryophyta</taxon>
        <taxon>Tracheophyta</taxon>
        <taxon>Spermatophyta</taxon>
        <taxon>Magnoliopsida</taxon>
        <taxon>eudicotyledons</taxon>
        <taxon>Gunneridae</taxon>
        <taxon>Pentapetalae</taxon>
        <taxon>rosids</taxon>
        <taxon>fabids</taxon>
        <taxon>Fagales</taxon>
        <taxon>Betulaceae</taxon>
        <taxon>Carpinus</taxon>
    </lineage>
</organism>
<dbReference type="OrthoDB" id="207175at2759"/>
<dbReference type="Proteomes" id="UP000327013">
    <property type="component" value="Chromosome 2"/>
</dbReference>
<proteinExistence type="predicted"/>
<dbReference type="FunFam" id="3.30.730.10:FF:000002">
    <property type="entry name" value="AP2-like ethylene-responsive transcription factor"/>
    <property type="match status" value="1"/>
</dbReference>
<dbReference type="GO" id="GO:0005634">
    <property type="term" value="C:nucleus"/>
    <property type="evidence" value="ECO:0007669"/>
    <property type="project" value="UniProtKB-SubCell"/>
</dbReference>
<dbReference type="InterPro" id="IPR001471">
    <property type="entry name" value="AP2/ERF_dom"/>
</dbReference>
<feature type="compositionally biased region" description="Polar residues" evidence="7">
    <location>
        <begin position="8"/>
        <end position="17"/>
    </location>
</feature>
<keyword evidence="10" id="KW-1185">Reference proteome</keyword>
<evidence type="ECO:0000256" key="1">
    <source>
        <dbReference type="ARBA" id="ARBA00004123"/>
    </source>
</evidence>
<evidence type="ECO:0000256" key="6">
    <source>
        <dbReference type="ARBA" id="ARBA00023242"/>
    </source>
</evidence>
<dbReference type="InterPro" id="IPR016177">
    <property type="entry name" value="DNA-bd_dom_sf"/>
</dbReference>
<dbReference type="Gene3D" id="3.30.730.10">
    <property type="entry name" value="AP2/ERF domain"/>
    <property type="match status" value="2"/>
</dbReference>
<evidence type="ECO:0000256" key="3">
    <source>
        <dbReference type="ARBA" id="ARBA00023015"/>
    </source>
</evidence>
<dbReference type="PANTHER" id="PTHR32467:SF218">
    <property type="entry name" value="AP2-LIKE ETHYLENE-RESPONSIVE TRANSCRIPTION FACTOR PLT2"/>
    <property type="match status" value="1"/>
</dbReference>
<comment type="subcellular location">
    <subcellularLocation>
        <location evidence="1">Nucleus</location>
    </subcellularLocation>
</comment>
<gene>
    <name evidence="9" type="ORF">FH972_006233</name>
</gene>
<dbReference type="PRINTS" id="PR00367">
    <property type="entry name" value="ETHRSPELEMNT"/>
</dbReference>
<evidence type="ECO:0000256" key="7">
    <source>
        <dbReference type="SAM" id="MobiDB-lite"/>
    </source>
</evidence>
<keyword evidence="2" id="KW-0677">Repeat</keyword>
<dbReference type="SMART" id="SM00380">
    <property type="entry name" value="AP2"/>
    <property type="match status" value="2"/>
</dbReference>
<dbReference type="CDD" id="cd00018">
    <property type="entry name" value="AP2"/>
    <property type="match status" value="2"/>
</dbReference>
<dbReference type="InterPro" id="IPR036955">
    <property type="entry name" value="AP2/ERF_dom_sf"/>
</dbReference>
<accession>A0A5N6QRP2</accession>
<dbReference type="Pfam" id="PF00847">
    <property type="entry name" value="AP2"/>
    <property type="match status" value="1"/>
</dbReference>
<dbReference type="AlphaFoldDB" id="A0A5N6QRP2"/>
<dbReference type="PANTHER" id="PTHR32467">
    <property type="entry name" value="AP2-LIKE ETHYLENE-RESPONSIVE TRANSCRIPTION FACTOR"/>
    <property type="match status" value="1"/>
</dbReference>